<dbReference type="OrthoDB" id="4146344at2"/>
<evidence type="ECO:0000313" key="2">
    <source>
        <dbReference type="EMBL" id="SON56859.1"/>
    </source>
</evidence>
<dbReference type="KEGG" id="hdi:HDIA_3318"/>
<feature type="domain" description="Putative DNA-binding" evidence="1">
    <location>
        <begin position="4"/>
        <end position="96"/>
    </location>
</feature>
<name>A0A2C9D9J1_9HYPH</name>
<organism evidence="2 3">
    <name type="scientific">Hartmannibacter diazotrophicus</name>
    <dbReference type="NCBI Taxonomy" id="1482074"/>
    <lineage>
        <taxon>Bacteria</taxon>
        <taxon>Pseudomonadati</taxon>
        <taxon>Pseudomonadota</taxon>
        <taxon>Alphaproteobacteria</taxon>
        <taxon>Hyphomicrobiales</taxon>
        <taxon>Pleomorphomonadaceae</taxon>
        <taxon>Hartmannibacter</taxon>
    </lineage>
</organism>
<dbReference type="Proteomes" id="UP000223606">
    <property type="component" value="Chromosome 1"/>
</dbReference>
<dbReference type="AlphaFoldDB" id="A0A2C9D9J1"/>
<protein>
    <recommendedName>
        <fullName evidence="1">Putative DNA-binding domain-containing protein</fullName>
    </recommendedName>
</protein>
<gene>
    <name evidence="2" type="ORF">HDIA_3318</name>
</gene>
<dbReference type="InterPro" id="IPR018640">
    <property type="entry name" value="DUF2063"/>
</dbReference>
<dbReference type="Pfam" id="PF09836">
    <property type="entry name" value="DUF2063"/>
    <property type="match status" value="1"/>
</dbReference>
<accession>A0A2C9D9J1</accession>
<proteinExistence type="predicted"/>
<dbReference type="EMBL" id="LT960614">
    <property type="protein sequence ID" value="SON56859.1"/>
    <property type="molecule type" value="Genomic_DNA"/>
</dbReference>
<reference evidence="3" key="1">
    <citation type="submission" date="2017-09" db="EMBL/GenBank/DDBJ databases">
        <title>Genome sequence of Nannocystis excedens DSM 71.</title>
        <authorList>
            <person name="Blom J."/>
        </authorList>
    </citation>
    <scope>NUCLEOTIDE SEQUENCE [LARGE SCALE GENOMIC DNA]</scope>
    <source>
        <strain evidence="3">type strain: E19</strain>
    </source>
</reference>
<keyword evidence="3" id="KW-1185">Reference proteome</keyword>
<evidence type="ECO:0000259" key="1">
    <source>
        <dbReference type="Pfam" id="PF09836"/>
    </source>
</evidence>
<dbReference type="RefSeq" id="WP_099557189.1">
    <property type="nucleotide sequence ID" value="NZ_LT960614.1"/>
</dbReference>
<evidence type="ECO:0000313" key="3">
    <source>
        <dbReference type="Proteomes" id="UP000223606"/>
    </source>
</evidence>
<dbReference type="Gene3D" id="1.10.150.690">
    <property type="entry name" value="DUF2063"/>
    <property type="match status" value="1"/>
</dbReference>
<sequence length="254" mass="27044">MSEETQSRFAGALAGARFELPTGLTAWSGPDPERRFSVYRNNVIVGLTKALTGRFPASEAIVGTDYLTALARAFVRARPPTSPVLLNYGDDFPDFVADVEGVEEVPYLPDVMRLEVARAHAYHAADVAPMSPEAIAARAASGLETLAVRLHPSVSIMRSAHPLVTIWAMNAGEMPIGPIDDWSGEDALVARPELTVTVRHLPPGGAAFLTAFRDGKCFADAVGTALEETPDFDLTANLTGLIQAGLIVDFIDAG</sequence>
<dbReference type="InterPro" id="IPR044922">
    <property type="entry name" value="DUF2063_N_sf"/>
</dbReference>